<name>A0ABV2PQV5_9BACI</name>
<reference evidence="2 3" key="1">
    <citation type="submission" date="2024-06" db="EMBL/GenBank/DDBJ databases">
        <title>Sorghum-associated microbial communities from plants grown in Nebraska, USA.</title>
        <authorList>
            <person name="Schachtman D."/>
        </authorList>
    </citation>
    <scope>NUCLEOTIDE SEQUENCE [LARGE SCALE GENOMIC DNA]</scope>
    <source>
        <strain evidence="2 3">736</strain>
    </source>
</reference>
<evidence type="ECO:0000313" key="3">
    <source>
        <dbReference type="Proteomes" id="UP001549363"/>
    </source>
</evidence>
<dbReference type="RefSeq" id="WP_354473186.1">
    <property type="nucleotide sequence ID" value="NZ_JBEPSB010000038.1"/>
</dbReference>
<dbReference type="EMBL" id="JBEPSB010000038">
    <property type="protein sequence ID" value="MET4563338.1"/>
    <property type="molecule type" value="Genomic_DNA"/>
</dbReference>
<feature type="transmembrane region" description="Helical" evidence="1">
    <location>
        <begin position="157"/>
        <end position="175"/>
    </location>
</feature>
<sequence length="207" mass="23963">MQSINLKRHRKKKEKSKQSNIKRVFSGYGQGMDKKRFFLEIMVPLLLSVLSAIVYFTFKDESLIARITTINSNISTVVAIQIGFNITSLALIASFGESAGKKAFNKVEDNDETYDNMNQITSSYVYNISIYILLLIWGFIHLSVIEPIFKADIGLKLNYYFFFVFKWLYFTGWSFLILHGFIVFMRNVVLIQLYLLSVLKNNKSNSE</sequence>
<accession>A0ABV2PQV5</accession>
<feature type="transmembrane region" description="Helical" evidence="1">
    <location>
        <begin position="124"/>
        <end position="145"/>
    </location>
</feature>
<evidence type="ECO:0000256" key="1">
    <source>
        <dbReference type="SAM" id="Phobius"/>
    </source>
</evidence>
<protein>
    <submittedName>
        <fullName evidence="2">Uncharacterized protein</fullName>
    </submittedName>
</protein>
<evidence type="ECO:0000313" key="2">
    <source>
        <dbReference type="EMBL" id="MET4563338.1"/>
    </source>
</evidence>
<proteinExistence type="predicted"/>
<keyword evidence="1" id="KW-0812">Transmembrane</keyword>
<feature type="transmembrane region" description="Helical" evidence="1">
    <location>
        <begin position="37"/>
        <end position="58"/>
    </location>
</feature>
<keyword evidence="3" id="KW-1185">Reference proteome</keyword>
<gene>
    <name evidence="2" type="ORF">ABIA69_004535</name>
</gene>
<keyword evidence="1" id="KW-1133">Transmembrane helix</keyword>
<keyword evidence="1" id="KW-0472">Membrane</keyword>
<organism evidence="2 3">
    <name type="scientific">Lysinibacillus parviboronicapiens</name>
    <dbReference type="NCBI Taxonomy" id="436516"/>
    <lineage>
        <taxon>Bacteria</taxon>
        <taxon>Bacillati</taxon>
        <taxon>Bacillota</taxon>
        <taxon>Bacilli</taxon>
        <taxon>Bacillales</taxon>
        <taxon>Bacillaceae</taxon>
        <taxon>Lysinibacillus</taxon>
    </lineage>
</organism>
<comment type="caution">
    <text evidence="2">The sequence shown here is derived from an EMBL/GenBank/DDBJ whole genome shotgun (WGS) entry which is preliminary data.</text>
</comment>
<dbReference type="Proteomes" id="UP001549363">
    <property type="component" value="Unassembled WGS sequence"/>
</dbReference>